<dbReference type="InterPro" id="IPR050535">
    <property type="entry name" value="DNA_Repair-Maintenance_Comp"/>
</dbReference>
<comment type="caution">
    <text evidence="1">The sequence shown here is derived from an EMBL/GenBank/DDBJ whole genome shotgun (WGS) entry which is preliminary data.</text>
</comment>
<dbReference type="PANTHER" id="PTHR30337:SF0">
    <property type="entry name" value="NUCLEASE SBCCD SUBUNIT D"/>
    <property type="match status" value="1"/>
</dbReference>
<accession>A0A644Z184</accession>
<dbReference type="SUPFAM" id="SSF56300">
    <property type="entry name" value="Metallo-dependent phosphatases"/>
    <property type="match status" value="1"/>
</dbReference>
<organism evidence="1">
    <name type="scientific">bioreactor metagenome</name>
    <dbReference type="NCBI Taxonomy" id="1076179"/>
    <lineage>
        <taxon>unclassified sequences</taxon>
        <taxon>metagenomes</taxon>
        <taxon>ecological metagenomes</taxon>
    </lineage>
</organism>
<dbReference type="InterPro" id="IPR029052">
    <property type="entry name" value="Metallo-depent_PP-like"/>
</dbReference>
<protein>
    <recommendedName>
        <fullName evidence="2">Nuclease SbcCD subunit D</fullName>
    </recommendedName>
</protein>
<gene>
    <name evidence="1" type="ORF">SDC9_80639</name>
</gene>
<dbReference type="AlphaFoldDB" id="A0A644Z184"/>
<dbReference type="EMBL" id="VSSQ01006856">
    <property type="protein sequence ID" value="MPM34058.1"/>
    <property type="molecule type" value="Genomic_DNA"/>
</dbReference>
<dbReference type="PANTHER" id="PTHR30337">
    <property type="entry name" value="COMPONENT OF ATP-DEPENDENT DSDNA EXONUCLEASE"/>
    <property type="match status" value="1"/>
</dbReference>
<evidence type="ECO:0008006" key="2">
    <source>
        <dbReference type="Google" id="ProtNLM"/>
    </source>
</evidence>
<proteinExistence type="predicted"/>
<name>A0A644Z184_9ZZZZ</name>
<reference evidence="1" key="1">
    <citation type="submission" date="2019-08" db="EMBL/GenBank/DDBJ databases">
        <authorList>
            <person name="Kucharzyk K."/>
            <person name="Murdoch R.W."/>
            <person name="Higgins S."/>
            <person name="Loffler F."/>
        </authorList>
    </citation>
    <scope>NUCLEOTIDE SEQUENCE</scope>
</reference>
<dbReference type="Gene3D" id="3.60.21.10">
    <property type="match status" value="1"/>
</dbReference>
<sequence>MQEYDTLQIPHVRVLAKPEFLHPADLEGLPFQLLSLPWIFRSAMMAAQNTVETKPEAIKEQLETAIGNVLRNWLEALDPGLPTVLTAHGSVQGAMYGNERSIMLGKDLLIPSDLVRDPRLDYVALGHIHKSQDLNKGNYPPVVYPGSIERVDFGEAGDDKYFSLVHLERGKTTYELRPLKGRKFIDKAVKISVGDDVMAKIRQVLPEKSHLQDAIMRLAIDYPREMEPFIDESFIREHCAGALEFHLLRKPQEEARLRLPENQTLTSLTPLEMLDLYWNSISSKTQDRDSLKETAQDIIQSVMSADDTEVLEN</sequence>
<evidence type="ECO:0000313" key="1">
    <source>
        <dbReference type="EMBL" id="MPM34058.1"/>
    </source>
</evidence>